<keyword evidence="9 16" id="KW-0227">DNA damage</keyword>
<evidence type="ECO:0000256" key="1">
    <source>
        <dbReference type="ARBA" id="ARBA00001936"/>
    </source>
</evidence>
<evidence type="ECO:0000256" key="16">
    <source>
        <dbReference type="PIRNR" id="PIRNR000882"/>
    </source>
</evidence>
<feature type="compositionally biased region" description="Basic residues" evidence="18">
    <location>
        <begin position="572"/>
        <end position="584"/>
    </location>
</feature>
<keyword evidence="12 16" id="KW-0234">DNA repair</keyword>
<dbReference type="InterPro" id="IPR038487">
    <property type="entry name" value="Mre11_capping_dom"/>
</dbReference>
<sequence length="634" mass="72573">MSSNKGHESKKNPNDTMKILIATDIHLGFEYNKKRGQETDDSITTFEEILQYGIKYNVDFILLGGDLFHDAKPSQTVMIKCMELLRKYCLGNREIKIQFLSDPQIVFRHCAYKVVNYEDPNINISMPVFSIHGNHDDPSFGAVGSMDLLSVSGLVNYFGKSTDLTKLTIAPIVIKKGETHVALYGLSYMNDQRLSRLLKDFKLDMLRPMELEDCFNIFVIHQNRSPWSEHGYVPQGKLPEFINLVIWGHEHECRITPEHIPETTYYVSQPGSSIATSLCEGEAKPKHIGILNVNKRDFKLQSIKLQTVRPFIFDNLIIQDQDIPIQNNEPRSASVYNFVDSYIENELIPKASIQLSGHPKQPILPLLRLRIFYSSEDEIFDQNKLVQKYCDEVANPMDMIVFRKKRVVSKNAKTNLTDFGDEFEEMAQILCYEDEKDWNKTVQGGIKKHFSLEENRDKLTVLTVNGLNEALNRFVDAGDIDAFKDIVNHQIKKTIAHLETCEVDTVESICNEIKNFRNNRMQEEKEETTEIRKFFDNAKGRTQKGFEINANKDINISDEDEDRNTMPTTKGGRGRGHGRGRGKANTKASTISTTHLPAKKLGKKMDQNILENYMKSLDTTKKNKPTEIIIDDSD</sequence>
<evidence type="ECO:0000256" key="18">
    <source>
        <dbReference type="SAM" id="MobiDB-lite"/>
    </source>
</evidence>
<keyword evidence="6 16" id="KW-0540">Nuclease</keyword>
<dbReference type="KEGG" id="bter:100650073"/>
<evidence type="ECO:0000256" key="7">
    <source>
        <dbReference type="ARBA" id="ARBA00022723"/>
    </source>
</evidence>
<evidence type="ECO:0000256" key="2">
    <source>
        <dbReference type="ARBA" id="ARBA00004123"/>
    </source>
</evidence>
<evidence type="ECO:0000256" key="3">
    <source>
        <dbReference type="ARBA" id="ARBA00004286"/>
    </source>
</evidence>
<gene>
    <name evidence="21" type="primary">LOC100650073</name>
</gene>
<dbReference type="AlphaFoldDB" id="A0A9B0BX37"/>
<proteinExistence type="inferred from homology"/>
<dbReference type="InterPro" id="IPR041796">
    <property type="entry name" value="Mre11_N"/>
</dbReference>
<evidence type="ECO:0000256" key="13">
    <source>
        <dbReference type="ARBA" id="ARBA00023211"/>
    </source>
</evidence>
<evidence type="ECO:0000256" key="11">
    <source>
        <dbReference type="ARBA" id="ARBA00022839"/>
    </source>
</evidence>
<keyword evidence="8 16" id="KW-0255">Endonuclease</keyword>
<dbReference type="Proteomes" id="UP000835206">
    <property type="component" value="Chromosome 4"/>
</dbReference>
<evidence type="ECO:0000259" key="19">
    <source>
        <dbReference type="SMART" id="SM01347"/>
    </source>
</evidence>
<dbReference type="Pfam" id="PF04152">
    <property type="entry name" value="Mre11_DNA_bind"/>
    <property type="match status" value="1"/>
</dbReference>
<evidence type="ECO:0000256" key="9">
    <source>
        <dbReference type="ARBA" id="ARBA00022763"/>
    </source>
</evidence>
<dbReference type="PANTHER" id="PTHR10139:SF1">
    <property type="entry name" value="DOUBLE-STRAND BREAK REPAIR PROTEIN MRE11"/>
    <property type="match status" value="1"/>
</dbReference>
<dbReference type="GO" id="GO:0000014">
    <property type="term" value="F:single-stranded DNA endodeoxyribonuclease activity"/>
    <property type="evidence" value="ECO:0007669"/>
    <property type="project" value="TreeGrafter"/>
</dbReference>
<dbReference type="GO" id="GO:0008296">
    <property type="term" value="F:3'-5'-DNA exonuclease activity"/>
    <property type="evidence" value="ECO:0007669"/>
    <property type="project" value="InterPro"/>
</dbReference>
<name>A0A9B0BX37_BOMTE</name>
<dbReference type="Gene3D" id="3.30.110.110">
    <property type="entry name" value="Mre11, capping domain"/>
    <property type="match status" value="1"/>
</dbReference>
<keyword evidence="11 16" id="KW-0269">Exonuclease</keyword>
<dbReference type="InterPro" id="IPR004843">
    <property type="entry name" value="Calcineurin-like_PHP"/>
</dbReference>
<dbReference type="FunFam" id="3.60.21.10:FF:000011">
    <property type="entry name" value="Double-strand break repair protein"/>
    <property type="match status" value="1"/>
</dbReference>
<evidence type="ECO:0000256" key="6">
    <source>
        <dbReference type="ARBA" id="ARBA00022722"/>
    </source>
</evidence>
<keyword evidence="14 16" id="KW-0539">Nucleus</keyword>
<dbReference type="InterPro" id="IPR029052">
    <property type="entry name" value="Metallo-depent_PP-like"/>
</dbReference>
<dbReference type="CDD" id="cd00840">
    <property type="entry name" value="MPP_Mre11_N"/>
    <property type="match status" value="1"/>
</dbReference>
<dbReference type="PIRSF" id="PIRSF000882">
    <property type="entry name" value="DSB_repair_MRE11"/>
    <property type="match status" value="1"/>
</dbReference>
<evidence type="ECO:0000256" key="5">
    <source>
        <dbReference type="ARBA" id="ARBA00022454"/>
    </source>
</evidence>
<keyword evidence="15 16" id="KW-0469">Meiosis</keyword>
<organism evidence="20 21">
    <name type="scientific">Bombus terrestris</name>
    <name type="common">Buff-tailed bumblebee</name>
    <name type="synonym">Apis terrestris</name>
    <dbReference type="NCBI Taxonomy" id="30195"/>
    <lineage>
        <taxon>Eukaryota</taxon>
        <taxon>Metazoa</taxon>
        <taxon>Ecdysozoa</taxon>
        <taxon>Arthropoda</taxon>
        <taxon>Hexapoda</taxon>
        <taxon>Insecta</taxon>
        <taxon>Pterygota</taxon>
        <taxon>Neoptera</taxon>
        <taxon>Endopterygota</taxon>
        <taxon>Hymenoptera</taxon>
        <taxon>Apocrita</taxon>
        <taxon>Aculeata</taxon>
        <taxon>Apoidea</taxon>
        <taxon>Anthophila</taxon>
        <taxon>Apidae</taxon>
        <taxon>Bombus</taxon>
        <taxon>Bombus</taxon>
    </lineage>
</organism>
<dbReference type="CTD" id="4361"/>
<keyword evidence="13 16" id="KW-0464">Manganese</keyword>
<dbReference type="Gene3D" id="3.60.21.10">
    <property type="match status" value="1"/>
</dbReference>
<keyword evidence="5" id="KW-0158">Chromosome</keyword>
<keyword evidence="10 16" id="KW-0378">Hydrolase</keyword>
<dbReference type="GO" id="GO:0042138">
    <property type="term" value="P:meiotic DNA double-strand break formation"/>
    <property type="evidence" value="ECO:0007669"/>
    <property type="project" value="TreeGrafter"/>
</dbReference>
<dbReference type="GO" id="GO:0097552">
    <property type="term" value="P:mitochondrial double-strand break repair via homologous recombination"/>
    <property type="evidence" value="ECO:0007669"/>
    <property type="project" value="TreeGrafter"/>
</dbReference>
<evidence type="ECO:0000256" key="8">
    <source>
        <dbReference type="ARBA" id="ARBA00022759"/>
    </source>
</evidence>
<reference evidence="21" key="1">
    <citation type="submission" date="2025-08" db="UniProtKB">
        <authorList>
            <consortium name="RefSeq"/>
        </authorList>
    </citation>
    <scope>IDENTIFICATION</scope>
</reference>
<accession>A0A9B0BX37</accession>
<dbReference type="GO" id="GO:0035861">
    <property type="term" value="C:site of double-strand break"/>
    <property type="evidence" value="ECO:0007669"/>
    <property type="project" value="TreeGrafter"/>
</dbReference>
<dbReference type="OrthoDB" id="30417at2759"/>
<comment type="similarity">
    <text evidence="4 16">Belongs to the MRE11/RAD32 family.</text>
</comment>
<evidence type="ECO:0000256" key="4">
    <source>
        <dbReference type="ARBA" id="ARBA00009028"/>
    </source>
</evidence>
<dbReference type="GO" id="GO:0007095">
    <property type="term" value="P:mitotic G2 DNA damage checkpoint signaling"/>
    <property type="evidence" value="ECO:0007669"/>
    <property type="project" value="TreeGrafter"/>
</dbReference>
<evidence type="ECO:0000313" key="20">
    <source>
        <dbReference type="Proteomes" id="UP000835206"/>
    </source>
</evidence>
<dbReference type="RefSeq" id="XP_003395070.1">
    <property type="nucleotide sequence ID" value="XM_003395022.4"/>
</dbReference>
<dbReference type="GO" id="GO:0000723">
    <property type="term" value="P:telomere maintenance"/>
    <property type="evidence" value="ECO:0007669"/>
    <property type="project" value="TreeGrafter"/>
</dbReference>
<dbReference type="GO" id="GO:0030870">
    <property type="term" value="C:Mre11 complex"/>
    <property type="evidence" value="ECO:0007669"/>
    <property type="project" value="UniProtKB-UniRule"/>
</dbReference>
<evidence type="ECO:0000256" key="17">
    <source>
        <dbReference type="PIRSR" id="PIRSR000882-1"/>
    </source>
</evidence>
<dbReference type="InterPro" id="IPR007281">
    <property type="entry name" value="Mre11_DNA-bd"/>
</dbReference>
<dbReference type="SUPFAM" id="SSF56300">
    <property type="entry name" value="Metallo-dependent phosphatases"/>
    <property type="match status" value="1"/>
</dbReference>
<feature type="active site" description="Proton donor" evidence="17">
    <location>
        <position position="135"/>
    </location>
</feature>
<dbReference type="SMART" id="SM01347">
    <property type="entry name" value="Mre11_DNA_bind"/>
    <property type="match status" value="1"/>
</dbReference>
<comment type="subcellular location">
    <subcellularLocation>
        <location evidence="3">Chromosome</location>
    </subcellularLocation>
    <subcellularLocation>
        <location evidence="2 16">Nucleus</location>
    </subcellularLocation>
</comment>
<keyword evidence="7" id="KW-0479">Metal-binding</keyword>
<keyword evidence="20" id="KW-1185">Reference proteome</keyword>
<protein>
    <recommendedName>
        <fullName evidence="16">Double-strand break repair protein</fullName>
    </recommendedName>
</protein>
<evidence type="ECO:0000313" key="21">
    <source>
        <dbReference type="RefSeq" id="XP_003395070.1"/>
    </source>
</evidence>
<feature type="region of interest" description="Disordered" evidence="18">
    <location>
        <begin position="557"/>
        <end position="589"/>
    </location>
</feature>
<dbReference type="InterPro" id="IPR003701">
    <property type="entry name" value="Mre11"/>
</dbReference>
<comment type="function">
    <text evidence="16">Core component of the MRN complex, which plays a central role in double-strand break (DSB) repair, DNA recombination, maintenance of telomere integrity and meiosis. The MRN complex is involved in the repair of DNA double-strand breaks (DSBs) via homologous recombination (HR), an error-free mechanism which primarily occurs during S and G2 phases. The complex (1) mediates the end resection of damaged DNA, which generates proper single-stranded DNA, a key initial steps in HR, and is (2) required for the recruitment of other repair factors and efficient activation of ATM and ATR upon DNA damage. Within the MRN complex, MRE11 possesses both single-strand endonuclease activity and double-strand-specific 3'-5' exonuclease activity. MRE11 first endonucleolytically cleaves the 5' strand at DNA DSB ends to prevent non-homologous end joining (NHEJ) and licence HR. It then generates a single-stranded DNA gap via 3' to 5' exonucleolytic degradation, which is required for single-strand invasion and recombination.</text>
</comment>
<evidence type="ECO:0000256" key="15">
    <source>
        <dbReference type="ARBA" id="ARBA00023254"/>
    </source>
</evidence>
<dbReference type="Pfam" id="PF00149">
    <property type="entry name" value="Metallophos"/>
    <property type="match status" value="1"/>
</dbReference>
<dbReference type="PANTHER" id="PTHR10139">
    <property type="entry name" value="DOUBLE-STRAND BREAK REPAIR PROTEIN MRE11"/>
    <property type="match status" value="1"/>
</dbReference>
<comment type="cofactor">
    <cofactor evidence="1 16">
        <name>Mn(2+)</name>
        <dbReference type="ChEBI" id="CHEBI:29035"/>
    </cofactor>
</comment>
<dbReference type="GO" id="GO:0006303">
    <property type="term" value="P:double-strand break repair via nonhomologous end joining"/>
    <property type="evidence" value="ECO:0007669"/>
    <property type="project" value="TreeGrafter"/>
</dbReference>
<evidence type="ECO:0000256" key="10">
    <source>
        <dbReference type="ARBA" id="ARBA00022801"/>
    </source>
</evidence>
<evidence type="ECO:0000256" key="12">
    <source>
        <dbReference type="ARBA" id="ARBA00023204"/>
    </source>
</evidence>
<dbReference type="GeneID" id="100650073"/>
<evidence type="ECO:0000256" key="14">
    <source>
        <dbReference type="ARBA" id="ARBA00023242"/>
    </source>
</evidence>
<dbReference type="GO" id="GO:0031573">
    <property type="term" value="P:mitotic intra-S DNA damage checkpoint signaling"/>
    <property type="evidence" value="ECO:0007669"/>
    <property type="project" value="TreeGrafter"/>
</dbReference>
<feature type="domain" description="Mre11 DNA-binding" evidence="19">
    <location>
        <begin position="298"/>
        <end position="474"/>
    </location>
</feature>
<dbReference type="GO" id="GO:0000724">
    <property type="term" value="P:double-strand break repair via homologous recombination"/>
    <property type="evidence" value="ECO:0007669"/>
    <property type="project" value="TreeGrafter"/>
</dbReference>
<dbReference type="GO" id="GO:0030145">
    <property type="term" value="F:manganese ion binding"/>
    <property type="evidence" value="ECO:0007669"/>
    <property type="project" value="UniProtKB-UniRule"/>
</dbReference>